<dbReference type="PANTHER" id="PTHR23271:SF1">
    <property type="entry name" value="U3 SMALL NUCLEOLAR RNA-ASSOCIATED PROTEIN 6 HOMOLOG"/>
    <property type="match status" value="1"/>
</dbReference>
<evidence type="ECO:0000313" key="6">
    <source>
        <dbReference type="EMBL" id="KAI9638017.1"/>
    </source>
</evidence>
<dbReference type="PANTHER" id="PTHR23271">
    <property type="entry name" value="HEPATOCELLULAR CARCINOMA-ASSOCIATED ANTIGEN 66"/>
    <property type="match status" value="1"/>
</dbReference>
<evidence type="ECO:0000256" key="4">
    <source>
        <dbReference type="ARBA" id="ARBA00023242"/>
    </source>
</evidence>
<organism evidence="6 7">
    <name type="scientific">Dioszegia hungarica</name>
    <dbReference type="NCBI Taxonomy" id="4972"/>
    <lineage>
        <taxon>Eukaryota</taxon>
        <taxon>Fungi</taxon>
        <taxon>Dikarya</taxon>
        <taxon>Basidiomycota</taxon>
        <taxon>Agaricomycotina</taxon>
        <taxon>Tremellomycetes</taxon>
        <taxon>Tremellales</taxon>
        <taxon>Bulleribasidiaceae</taxon>
        <taxon>Dioszegia</taxon>
    </lineage>
</organism>
<comment type="caution">
    <text evidence="6">The sequence shown here is derived from an EMBL/GenBank/DDBJ whole genome shotgun (WGS) entry which is preliminary data.</text>
</comment>
<comment type="subcellular location">
    <subcellularLocation>
        <location evidence="1">Nucleus</location>
        <location evidence="1">Nucleolus</location>
    </subcellularLocation>
</comment>
<dbReference type="Pfam" id="PF08640">
    <property type="entry name" value="U3_assoc_6"/>
    <property type="match status" value="1"/>
</dbReference>
<keyword evidence="7" id="KW-1185">Reference proteome</keyword>
<evidence type="ECO:0000256" key="1">
    <source>
        <dbReference type="ARBA" id="ARBA00004604"/>
    </source>
</evidence>
<accession>A0AA38HD92</accession>
<evidence type="ECO:0000256" key="2">
    <source>
        <dbReference type="ARBA" id="ARBA00022552"/>
    </source>
</evidence>
<sequence>MEKVQFQLEATLPELKDLHEKGLFSKDEIDQITRRRTHLETSLIRQGVRKEDFFKYAEYEINLEKLRKVRWRRLGYDKNPPPPSASLFSIPRRTMYILKRATVKFPGDIATWLAYVEYAGREGMRKIVTKGLTSALQHHPLSSTLYLLSSFHYVHPGAPFPRSAIPSASTLDLPSAAADTDEDEDETKCGVFALEGTQPARTTLLLGLRMLPANHDLWREYIKLELGWVEALRRRWKVLGISNTAQPSAVAWEESTGGEGSFGPEGEDARKAILGGQLVLQAIRSALAATPVTFGSSSSNSNGGLDFREGLLATLRTYPSPLRPTCLEVVYGDLEKVAEWGGRAGAQARMLLLTKGLYDRPYEARRKDDGRVVLEGVELVEAIGTIGKEIRKAVKSAGAVFGEVAGLWLDQRIQENKENPELVSCPNCAGLHQQNSS</sequence>
<evidence type="ECO:0000313" key="7">
    <source>
        <dbReference type="Proteomes" id="UP001164286"/>
    </source>
</evidence>
<dbReference type="GO" id="GO:0034388">
    <property type="term" value="C:Pwp2p-containing subcomplex of 90S preribosome"/>
    <property type="evidence" value="ECO:0007669"/>
    <property type="project" value="TreeGrafter"/>
</dbReference>
<dbReference type="InterPro" id="IPR055347">
    <property type="entry name" value="UTP6_N"/>
</dbReference>
<gene>
    <name evidence="6" type="ORF">MKK02DRAFT_23259</name>
</gene>
<dbReference type="AlphaFoldDB" id="A0AA38HD92"/>
<feature type="domain" description="U3 small nucleolar RNA-associated protein 6 N-terminal" evidence="5">
    <location>
        <begin position="8"/>
        <end position="78"/>
    </location>
</feature>
<proteinExistence type="predicted"/>
<keyword evidence="2" id="KW-0698">rRNA processing</keyword>
<dbReference type="EMBL" id="JAKWFO010000003">
    <property type="protein sequence ID" value="KAI9638017.1"/>
    <property type="molecule type" value="Genomic_DNA"/>
</dbReference>
<reference evidence="6" key="1">
    <citation type="journal article" date="2022" name="G3 (Bethesda)">
        <title>High quality genome of the basidiomycete yeast Dioszegia hungarica PDD-24b-2 isolated from cloud water.</title>
        <authorList>
            <person name="Jarrige D."/>
            <person name="Haridas S."/>
            <person name="Bleykasten-Grosshans C."/>
            <person name="Joly M."/>
            <person name="Nadalig T."/>
            <person name="Sancelme M."/>
            <person name="Vuilleumier S."/>
            <person name="Grigoriev I.V."/>
            <person name="Amato P."/>
            <person name="Bringel F."/>
        </authorList>
    </citation>
    <scope>NUCLEOTIDE SEQUENCE</scope>
    <source>
        <strain evidence="6">PDD-24b-2</strain>
    </source>
</reference>
<dbReference type="InterPro" id="IPR013949">
    <property type="entry name" value="Utp6"/>
</dbReference>
<dbReference type="GeneID" id="77725899"/>
<name>A0AA38HD92_9TREE</name>
<dbReference type="GO" id="GO:0032040">
    <property type="term" value="C:small-subunit processome"/>
    <property type="evidence" value="ECO:0007669"/>
    <property type="project" value="TreeGrafter"/>
</dbReference>
<dbReference type="Proteomes" id="UP001164286">
    <property type="component" value="Unassembled WGS sequence"/>
</dbReference>
<dbReference type="GO" id="GO:0030515">
    <property type="term" value="F:snoRNA binding"/>
    <property type="evidence" value="ECO:0007669"/>
    <property type="project" value="InterPro"/>
</dbReference>
<keyword evidence="3" id="KW-0677">Repeat</keyword>
<dbReference type="RefSeq" id="XP_052947794.1">
    <property type="nucleotide sequence ID" value="XM_053086698.1"/>
</dbReference>
<keyword evidence="4" id="KW-0539">Nucleus</keyword>
<evidence type="ECO:0000259" key="5">
    <source>
        <dbReference type="Pfam" id="PF08640"/>
    </source>
</evidence>
<evidence type="ECO:0000256" key="3">
    <source>
        <dbReference type="ARBA" id="ARBA00022737"/>
    </source>
</evidence>
<protein>
    <submittedName>
        <fullName evidence="6">U3 small nucleolar RNA-associated protein 6-domain-containing protein</fullName>
    </submittedName>
</protein>
<dbReference type="GO" id="GO:0000462">
    <property type="term" value="P:maturation of SSU-rRNA from tricistronic rRNA transcript (SSU-rRNA, 5.8S rRNA, LSU-rRNA)"/>
    <property type="evidence" value="ECO:0007669"/>
    <property type="project" value="InterPro"/>
</dbReference>